<dbReference type="SUPFAM" id="SSF51735">
    <property type="entry name" value="NAD(P)-binding Rossmann-fold domains"/>
    <property type="match status" value="1"/>
</dbReference>
<evidence type="ECO:0000313" key="4">
    <source>
        <dbReference type="Proteomes" id="UP000003100"/>
    </source>
</evidence>
<keyword evidence="4" id="KW-1185">Reference proteome</keyword>
<dbReference type="PANTHER" id="PTHR42760:SF115">
    <property type="entry name" value="3-OXOACYL-[ACYL-CARRIER-PROTEIN] REDUCTASE FABG"/>
    <property type="match status" value="1"/>
</dbReference>
<dbReference type="InterPro" id="IPR036291">
    <property type="entry name" value="NAD(P)-bd_dom_sf"/>
</dbReference>
<dbReference type="EMBL" id="ACBZ01000172">
    <property type="protein sequence ID" value="EEG47940.1"/>
    <property type="molecule type" value="Genomic_DNA"/>
</dbReference>
<evidence type="ECO:0000256" key="2">
    <source>
        <dbReference type="ARBA" id="ARBA00023002"/>
    </source>
</evidence>
<dbReference type="PRINTS" id="PR00080">
    <property type="entry name" value="SDRFAMILY"/>
</dbReference>
<dbReference type="Proteomes" id="UP000003100">
    <property type="component" value="Unassembled WGS sequence"/>
</dbReference>
<dbReference type="FunFam" id="3.40.50.720:FF:000084">
    <property type="entry name" value="Short-chain dehydrogenase reductase"/>
    <property type="match status" value="1"/>
</dbReference>
<organism evidence="3 4">
    <name type="scientific">Blautia hydrogenotrophica (strain DSM 10507 / JCM 14656 / S5a33)</name>
    <name type="common">Ruminococcus hydrogenotrophicus</name>
    <dbReference type="NCBI Taxonomy" id="476272"/>
    <lineage>
        <taxon>Bacteria</taxon>
        <taxon>Bacillati</taxon>
        <taxon>Bacillota</taxon>
        <taxon>Clostridia</taxon>
        <taxon>Lachnospirales</taxon>
        <taxon>Lachnospiraceae</taxon>
        <taxon>Blautia</taxon>
    </lineage>
</organism>
<dbReference type="Gene3D" id="3.40.50.720">
    <property type="entry name" value="NAD(P)-binding Rossmann-like Domain"/>
    <property type="match status" value="1"/>
</dbReference>
<proteinExistence type="inferred from homology"/>
<comment type="similarity">
    <text evidence="1">Belongs to the short-chain dehydrogenases/reductases (SDR) family.</text>
</comment>
<dbReference type="PATRIC" id="fig|476272.21.peg.1347"/>
<dbReference type="GO" id="GO:0008206">
    <property type="term" value="P:bile acid metabolic process"/>
    <property type="evidence" value="ECO:0007669"/>
    <property type="project" value="UniProtKB-ARBA"/>
</dbReference>
<dbReference type="PANTHER" id="PTHR42760">
    <property type="entry name" value="SHORT-CHAIN DEHYDROGENASES/REDUCTASES FAMILY MEMBER"/>
    <property type="match status" value="1"/>
</dbReference>
<keyword evidence="2" id="KW-0560">Oxidoreductase</keyword>
<sequence>MVVERTEGDSMKGNRLKGKVAVVTGAARGIGFGIARKYVEEGAQVVIADVLDEGEQAAKELGESAQFYWIDLKSREAIFQMAEKLYEKYGHLDVLVNCAGIARPCPTFKLKEETLDEVIAINMKAPLFTCQAVGKYMRKNGGGSIINISSGNTRMINVGRVPYGITKGAVNLLTQQLGAEWAIYNIKVNAIAPGWIRTEMVETPLKKGILNEKEILSVSPIGRFGKVEEVANLACFLACEESDYIAGQIIFADGGWNTGIMPNALDYIRENDKED</sequence>
<dbReference type="PROSITE" id="PS00061">
    <property type="entry name" value="ADH_SHORT"/>
    <property type="match status" value="1"/>
</dbReference>
<dbReference type="CDD" id="cd05233">
    <property type="entry name" value="SDR_c"/>
    <property type="match status" value="1"/>
</dbReference>
<evidence type="ECO:0000313" key="3">
    <source>
        <dbReference type="EMBL" id="EEG47940.1"/>
    </source>
</evidence>
<evidence type="ECO:0008006" key="5">
    <source>
        <dbReference type="Google" id="ProtNLM"/>
    </source>
</evidence>
<reference evidence="3 4" key="2">
    <citation type="submission" date="2009-02" db="EMBL/GenBank/DDBJ databases">
        <title>Draft genome sequence of Blautia hydrogenotrophica DSM 10507 (Ruminococcus hydrogenotrophicus DSM 10507).</title>
        <authorList>
            <person name="Sudarsanam P."/>
            <person name="Ley R."/>
            <person name="Guruge J."/>
            <person name="Turnbaugh P.J."/>
            <person name="Mahowald M."/>
            <person name="Liep D."/>
            <person name="Gordon J."/>
        </authorList>
    </citation>
    <scope>NUCLEOTIDE SEQUENCE [LARGE SCALE GENOMIC DNA]</scope>
    <source>
        <strain evidence="4">DSM 10507 / JCM 14656 / S5a33</strain>
    </source>
</reference>
<protein>
    <recommendedName>
        <fullName evidence="5">Gluconate 5-dehydrogenase</fullName>
    </recommendedName>
</protein>
<dbReference type="GO" id="GO:0016616">
    <property type="term" value="F:oxidoreductase activity, acting on the CH-OH group of donors, NAD or NADP as acceptor"/>
    <property type="evidence" value="ECO:0007669"/>
    <property type="project" value="TreeGrafter"/>
</dbReference>
<gene>
    <name evidence="3" type="ORF">RUMHYD_03224</name>
</gene>
<dbReference type="AlphaFoldDB" id="C0CQR1"/>
<dbReference type="Pfam" id="PF13561">
    <property type="entry name" value="adh_short_C2"/>
    <property type="match status" value="1"/>
</dbReference>
<dbReference type="PRINTS" id="PR00081">
    <property type="entry name" value="GDHRDH"/>
</dbReference>
<dbReference type="InterPro" id="IPR002347">
    <property type="entry name" value="SDR_fam"/>
</dbReference>
<dbReference type="NCBIfam" id="NF005559">
    <property type="entry name" value="PRK07231.1"/>
    <property type="match status" value="1"/>
</dbReference>
<name>C0CQR1_BLAHS</name>
<dbReference type="InterPro" id="IPR020904">
    <property type="entry name" value="Sc_DH/Rdtase_CS"/>
</dbReference>
<dbReference type="eggNOG" id="COG1028">
    <property type="taxonomic scope" value="Bacteria"/>
</dbReference>
<accession>C0CQR1</accession>
<reference evidence="3 4" key="1">
    <citation type="submission" date="2009-01" db="EMBL/GenBank/DDBJ databases">
        <authorList>
            <person name="Fulton L."/>
            <person name="Clifton S."/>
            <person name="Fulton B."/>
            <person name="Xu J."/>
            <person name="Minx P."/>
            <person name="Pepin K.H."/>
            <person name="Johnson M."/>
            <person name="Bhonagiri V."/>
            <person name="Nash W.E."/>
            <person name="Mardis E.R."/>
            <person name="Wilson R.K."/>
        </authorList>
    </citation>
    <scope>NUCLEOTIDE SEQUENCE [LARGE SCALE GENOMIC DNA]</scope>
    <source>
        <strain evidence="4">DSM 10507 / JCM 14656 / S5a33</strain>
    </source>
</reference>
<dbReference type="HOGENOM" id="CLU_010194_1_3_9"/>
<evidence type="ECO:0000256" key="1">
    <source>
        <dbReference type="ARBA" id="ARBA00006484"/>
    </source>
</evidence>